<evidence type="ECO:0000313" key="3">
    <source>
        <dbReference type="Ensembl" id="ENSRFEP00010000504.1"/>
    </source>
</evidence>
<reference evidence="3 4" key="1">
    <citation type="journal article" date="2015" name="Annu Rev Anim Biosci">
        <title>The Genome 10K Project: a way forward.</title>
        <authorList>
            <person name="Koepfli K.P."/>
            <person name="Paten B."/>
            <person name="O'Brien S.J."/>
            <person name="Koepfli K.P."/>
            <person name="Paten B."/>
            <person name="Antunes A."/>
            <person name="Belov K."/>
            <person name="Bustamante C."/>
            <person name="Castoe T.A."/>
            <person name="Clawson H."/>
            <person name="Crawford A.J."/>
            <person name="Diekhans M."/>
            <person name="Distel D."/>
            <person name="Durbin R."/>
            <person name="Earl D."/>
            <person name="Fujita M.K."/>
            <person name="Gamble T."/>
            <person name="Georges A."/>
            <person name="Gemmell N."/>
            <person name="Gilbert M.T."/>
            <person name="Graves J.M."/>
            <person name="Green R.E."/>
            <person name="Hickey G."/>
            <person name="Jarvis E.D."/>
            <person name="Johnson W."/>
            <person name="Komissarov A."/>
            <person name="Korf I."/>
            <person name="Kuhn R."/>
            <person name="Larkin D.M."/>
            <person name="Lewin H."/>
            <person name="Lopez J.V."/>
            <person name="Ma J."/>
            <person name="Marques-Bonet T."/>
            <person name="Miller W."/>
            <person name="Murphy R."/>
            <person name="Pevzner P."/>
            <person name="Shapiro B."/>
            <person name="Steiner C."/>
            <person name="Tamazian G."/>
            <person name="Venkatesh B."/>
            <person name="Wang J."/>
            <person name="Wayne R."/>
            <person name="Wiley E."/>
            <person name="Yang H."/>
            <person name="Zhang G."/>
            <person name="Haussler D."/>
            <person name="Ryder O."/>
            <person name="O'Brien S.J."/>
        </authorList>
    </citation>
    <scope>NUCLEOTIDE SEQUENCE</scope>
</reference>
<dbReference type="PANTHER" id="PTHR37340">
    <property type="entry name" value="GENE 7073-RELATED"/>
    <property type="match status" value="1"/>
</dbReference>
<feature type="region of interest" description="Disordered" evidence="1">
    <location>
        <begin position="304"/>
        <end position="331"/>
    </location>
</feature>
<dbReference type="InParanoid" id="A0A671DQP4"/>
<dbReference type="FunCoup" id="A0A671DQP4">
    <property type="interactions" value="1"/>
</dbReference>
<reference evidence="3 4" key="2">
    <citation type="journal article" date="2018" name="Annu Rev Anim Biosci">
        <title>Bat Biology, Genomes, and the Bat1K Project: To Generate Chromosome-Level Genomes for All Living Bat Species.</title>
        <authorList>
            <person name="Teeling E.C."/>
            <person name="Vernes S.C."/>
            <person name="Davalos L.M."/>
            <person name="Ray D.A."/>
            <person name="Gilbert M.T.P."/>
            <person name="Myers E."/>
        </authorList>
    </citation>
    <scope>NUCLEOTIDE SEQUENCE</scope>
</reference>
<proteinExistence type="predicted"/>
<feature type="transmembrane region" description="Helical" evidence="2">
    <location>
        <begin position="48"/>
        <end position="70"/>
    </location>
</feature>
<keyword evidence="2" id="KW-0812">Transmembrane</keyword>
<dbReference type="GeneTree" id="ENSGT00390000004226"/>
<dbReference type="PANTHER" id="PTHR37340:SF1">
    <property type="entry name" value="GENE 7073-RELATED"/>
    <property type="match status" value="1"/>
</dbReference>
<keyword evidence="2" id="KW-0472">Membrane</keyword>
<feature type="compositionally biased region" description="Acidic residues" evidence="1">
    <location>
        <begin position="343"/>
        <end position="356"/>
    </location>
</feature>
<reference evidence="3" key="4">
    <citation type="submission" date="2025-08" db="UniProtKB">
        <authorList>
            <consortium name="Ensembl"/>
        </authorList>
    </citation>
    <scope>IDENTIFICATION</scope>
</reference>
<keyword evidence="4" id="KW-1185">Reference proteome</keyword>
<accession>A0A671DQP4</accession>
<evidence type="ECO:0000256" key="2">
    <source>
        <dbReference type="SAM" id="Phobius"/>
    </source>
</evidence>
<dbReference type="OMA" id="KYYSEVD"/>
<feature type="region of interest" description="Disordered" evidence="1">
    <location>
        <begin position="123"/>
        <end position="183"/>
    </location>
</feature>
<organism evidence="3 4">
    <name type="scientific">Rhinolophus ferrumequinum</name>
    <name type="common">Greater horseshoe bat</name>
    <dbReference type="NCBI Taxonomy" id="59479"/>
    <lineage>
        <taxon>Eukaryota</taxon>
        <taxon>Metazoa</taxon>
        <taxon>Chordata</taxon>
        <taxon>Craniata</taxon>
        <taxon>Vertebrata</taxon>
        <taxon>Euteleostomi</taxon>
        <taxon>Mammalia</taxon>
        <taxon>Eutheria</taxon>
        <taxon>Laurasiatheria</taxon>
        <taxon>Chiroptera</taxon>
        <taxon>Yinpterochiroptera</taxon>
        <taxon>Rhinolophoidea</taxon>
        <taxon>Rhinolophidae</taxon>
        <taxon>Rhinolophinae</taxon>
        <taxon>Rhinolophus</taxon>
    </lineage>
</organism>
<evidence type="ECO:0000256" key="1">
    <source>
        <dbReference type="SAM" id="MobiDB-lite"/>
    </source>
</evidence>
<feature type="compositionally biased region" description="Low complexity" evidence="1">
    <location>
        <begin position="159"/>
        <end position="178"/>
    </location>
</feature>
<evidence type="ECO:0000313" key="4">
    <source>
        <dbReference type="Proteomes" id="UP000472240"/>
    </source>
</evidence>
<gene>
    <name evidence="3" type="primary">LOC117032992</name>
</gene>
<dbReference type="Ensembl" id="ENSRFET00010000565.1">
    <property type="protein sequence ID" value="ENSRFEP00010000504.1"/>
    <property type="gene ID" value="ENSRFEG00010000406.1"/>
</dbReference>
<dbReference type="Proteomes" id="UP000472240">
    <property type="component" value="Chromosome 1"/>
</dbReference>
<sequence>MYSIGNIVSRIVIAKLGHLTFSCDTISLTGRKNLESMETKLEYFRRRVLIIIIGTMIMVFGFGCFCFIYYNCSSDEAAMVPKEGVAAKTSRSSKIPLNGSKTASPCVSEKQSVILDIEKLSRPSSPEKSFIPSCPENVIRPPSPEMSSVPLNTEKLIRPSSQEKSSKPSSPKTVFSSPHVEKTRRTCSLDKLHELAGSRKLVSQGSWSYPNIAVRKPCPASLQCPVRQTKPPGPPCPQNQILLLKPTGLPKFTASSEQPNAKSSVGTGMADTLPRPPLIKPCQYPQEQFLVPMNTSESLANDISEPKKTDAQNLPFPHEVKPFSESFQDVDSRDEALYGNLTDSDEMTSDSDDDSDEEITIICNVYLNELIPKRAPNN</sequence>
<reference evidence="3" key="5">
    <citation type="submission" date="2025-09" db="UniProtKB">
        <authorList>
            <consortium name="Ensembl"/>
        </authorList>
    </citation>
    <scope>IDENTIFICATION</scope>
</reference>
<dbReference type="InterPro" id="IPR038873">
    <property type="entry name" value="CXorf66"/>
</dbReference>
<keyword evidence="2" id="KW-1133">Transmembrane helix</keyword>
<protein>
    <submittedName>
        <fullName evidence="3">Uncharacterized protein</fullName>
    </submittedName>
</protein>
<dbReference type="AlphaFoldDB" id="A0A671DQP4"/>
<feature type="region of interest" description="Disordered" evidence="1">
    <location>
        <begin position="337"/>
        <end position="356"/>
    </location>
</feature>
<reference evidence="4" key="3">
    <citation type="submission" date="2018-12" db="EMBL/GenBank/DDBJ databases">
        <title>G10K-VGP greater horseshoe bat female genome, primary haplotype.</title>
        <authorList>
            <person name="Teeling E."/>
            <person name="Myers G."/>
            <person name="Vernes S."/>
            <person name="Pippel M."/>
            <person name="Winkler S."/>
            <person name="Fedrigo O."/>
            <person name="Rhie A."/>
            <person name="Koren S."/>
            <person name="Phillippy A."/>
            <person name="Lewin H."/>
            <person name="Damas J."/>
            <person name="Howe K."/>
            <person name="Mountcastle J."/>
            <person name="Jarvis E.D."/>
        </authorList>
    </citation>
    <scope>NUCLEOTIDE SEQUENCE [LARGE SCALE GENOMIC DNA]</scope>
</reference>
<name>A0A671DQP4_RHIFE</name>